<proteinExistence type="predicted"/>
<gene>
    <name evidence="3" type="ORF">GCM10009560_51530</name>
</gene>
<organism evidence="3 4">
    <name type="scientific">Nonomuraea longicatena</name>
    <dbReference type="NCBI Taxonomy" id="83682"/>
    <lineage>
        <taxon>Bacteria</taxon>
        <taxon>Bacillati</taxon>
        <taxon>Actinomycetota</taxon>
        <taxon>Actinomycetes</taxon>
        <taxon>Streptosporangiales</taxon>
        <taxon>Streptosporangiaceae</taxon>
        <taxon>Nonomuraea</taxon>
    </lineage>
</organism>
<feature type="transmembrane region" description="Helical" evidence="2">
    <location>
        <begin position="101"/>
        <end position="120"/>
    </location>
</feature>
<evidence type="ECO:0000313" key="3">
    <source>
        <dbReference type="EMBL" id="GAA0940299.1"/>
    </source>
</evidence>
<reference evidence="3 4" key="1">
    <citation type="journal article" date="2019" name="Int. J. Syst. Evol. Microbiol.">
        <title>The Global Catalogue of Microorganisms (GCM) 10K type strain sequencing project: providing services to taxonomists for standard genome sequencing and annotation.</title>
        <authorList>
            <consortium name="The Broad Institute Genomics Platform"/>
            <consortium name="The Broad Institute Genome Sequencing Center for Infectious Disease"/>
            <person name="Wu L."/>
            <person name="Ma J."/>
        </authorList>
    </citation>
    <scope>NUCLEOTIDE SEQUENCE [LARGE SCALE GENOMIC DNA]</scope>
    <source>
        <strain evidence="3 4">JCM 11136</strain>
    </source>
</reference>
<sequence length="315" mass="33983">MTPEQYAQAVREALAGHPDRDELLDDLDDHLAEIAAESDVPLEQRLGTPQAYAEELTAAYGGRPGRSSRRWDRVRELRARVTGHAVYKSTRSFLRELRPGWWVLRGYVIAIVVISSLSSTRLVPENPIDLLILAGGVLGSVWYGRRTKGRLLVGAAIGVNVLAAVALLSGVVLVAQWNPRTEQPWNPSMASMGVAEGQPPSFGDETYNIIPYAKDGKPLTDVYLYNQDGRPVITSPENWGYTVNKACGEPVLNRYPLALVSQMQEPQYSPGGVEIPPTPAPCPSVSEVPSASASPAPPASPSEPVSPSPSGRGSR</sequence>
<feature type="region of interest" description="Disordered" evidence="1">
    <location>
        <begin position="267"/>
        <end position="315"/>
    </location>
</feature>
<evidence type="ECO:0000313" key="4">
    <source>
        <dbReference type="Proteomes" id="UP001501578"/>
    </source>
</evidence>
<feature type="compositionally biased region" description="Pro residues" evidence="1">
    <location>
        <begin position="295"/>
        <end position="307"/>
    </location>
</feature>
<keyword evidence="2" id="KW-0812">Transmembrane</keyword>
<evidence type="ECO:0000256" key="2">
    <source>
        <dbReference type="SAM" id="Phobius"/>
    </source>
</evidence>
<dbReference type="EMBL" id="BAAAHQ010000027">
    <property type="protein sequence ID" value="GAA0940299.1"/>
    <property type="molecule type" value="Genomic_DNA"/>
</dbReference>
<keyword evidence="2" id="KW-1133">Transmembrane helix</keyword>
<feature type="transmembrane region" description="Helical" evidence="2">
    <location>
        <begin position="151"/>
        <end position="177"/>
    </location>
</feature>
<comment type="caution">
    <text evidence="3">The sequence shown here is derived from an EMBL/GenBank/DDBJ whole genome shotgun (WGS) entry which is preliminary data.</text>
</comment>
<accession>A0ABN1QBF4</accession>
<evidence type="ECO:0000256" key="1">
    <source>
        <dbReference type="SAM" id="MobiDB-lite"/>
    </source>
</evidence>
<feature type="compositionally biased region" description="Low complexity" evidence="1">
    <location>
        <begin position="283"/>
        <end position="294"/>
    </location>
</feature>
<name>A0ABN1QBF4_9ACTN</name>
<protein>
    <submittedName>
        <fullName evidence="3">Uncharacterized protein</fullName>
    </submittedName>
</protein>
<dbReference type="Proteomes" id="UP001501578">
    <property type="component" value="Unassembled WGS sequence"/>
</dbReference>
<dbReference type="RefSeq" id="WP_343952593.1">
    <property type="nucleotide sequence ID" value="NZ_BAAAHQ010000027.1"/>
</dbReference>
<keyword evidence="2" id="KW-0472">Membrane</keyword>
<keyword evidence="4" id="KW-1185">Reference proteome</keyword>
<feature type="transmembrane region" description="Helical" evidence="2">
    <location>
        <begin position="126"/>
        <end position="144"/>
    </location>
</feature>